<organism evidence="2">
    <name type="scientific">Arion vulgaris</name>
    <dbReference type="NCBI Taxonomy" id="1028688"/>
    <lineage>
        <taxon>Eukaryota</taxon>
        <taxon>Metazoa</taxon>
        <taxon>Spiralia</taxon>
        <taxon>Lophotrochozoa</taxon>
        <taxon>Mollusca</taxon>
        <taxon>Gastropoda</taxon>
        <taxon>Heterobranchia</taxon>
        <taxon>Euthyneura</taxon>
        <taxon>Panpulmonata</taxon>
        <taxon>Eupulmonata</taxon>
        <taxon>Stylommatophora</taxon>
        <taxon>Helicina</taxon>
        <taxon>Arionoidea</taxon>
        <taxon>Arionidae</taxon>
        <taxon>Arion</taxon>
    </lineage>
</organism>
<name>A0A0B6YD40_9EUPU</name>
<feature type="non-terminal residue" evidence="2">
    <location>
        <position position="1"/>
    </location>
</feature>
<reference evidence="2" key="1">
    <citation type="submission" date="2014-12" db="EMBL/GenBank/DDBJ databases">
        <title>Insight into the proteome of Arion vulgaris.</title>
        <authorList>
            <person name="Aradska J."/>
            <person name="Bulat T."/>
            <person name="Smidak R."/>
            <person name="Sarate P."/>
            <person name="Gangsoo J."/>
            <person name="Sialana F."/>
            <person name="Bilban M."/>
            <person name="Lubec G."/>
        </authorList>
    </citation>
    <scope>NUCLEOTIDE SEQUENCE</scope>
    <source>
        <tissue evidence="2">Skin</tissue>
    </source>
</reference>
<evidence type="ECO:0000256" key="1">
    <source>
        <dbReference type="ARBA" id="ARBA00009034"/>
    </source>
</evidence>
<gene>
    <name evidence="2" type="primary">ORF21903</name>
</gene>
<protein>
    <submittedName>
        <fullName evidence="2">Uncharacterized protein</fullName>
    </submittedName>
</protein>
<dbReference type="PIRSF" id="PIRSF018431">
    <property type="entry name" value="Molluscan_insulin_rel_peptide"/>
    <property type="match status" value="1"/>
</dbReference>
<dbReference type="SUPFAM" id="SSF56994">
    <property type="entry name" value="Insulin-like"/>
    <property type="match status" value="1"/>
</dbReference>
<dbReference type="EMBL" id="HACG01007214">
    <property type="protein sequence ID" value="CEK54079.1"/>
    <property type="molecule type" value="Transcribed_RNA"/>
</dbReference>
<comment type="similarity">
    <text evidence="1">Belongs to the insulin family.</text>
</comment>
<accession>A0A0B6YD40</accession>
<dbReference type="InterPro" id="IPR022353">
    <property type="entry name" value="Insulin_CS"/>
</dbReference>
<dbReference type="InterPro" id="IPR036438">
    <property type="entry name" value="Insulin-like_sf"/>
</dbReference>
<dbReference type="AlphaFoldDB" id="A0A0B6YD40"/>
<proteinExistence type="inferred from homology"/>
<dbReference type="Gene3D" id="1.10.100.10">
    <property type="entry name" value="Insulin-like"/>
    <property type="match status" value="1"/>
</dbReference>
<sequence length="163" mass="17930">TLYLSLCQGNTCDINSKPHPQGICGSRLSRAHSNLCFLLTQAYPIHFKGKRSTEGSYPVSTIYNIPLPVLADHDITSDNHGVFLNTLDLPHIFTSSDTMSGGITGESIVKHRPELSYAKDMSRALIHLFMGHNSRSKRVAPQSSMVCDCCYNICTPGHLATYC</sequence>
<dbReference type="PROSITE" id="PS00262">
    <property type="entry name" value="INSULIN"/>
    <property type="match status" value="1"/>
</dbReference>
<evidence type="ECO:0000313" key="2">
    <source>
        <dbReference type="EMBL" id="CEK54079.1"/>
    </source>
</evidence>